<dbReference type="AlphaFoldDB" id="A0A853C0J9"/>
<feature type="transmembrane region" description="Helical" evidence="1">
    <location>
        <begin position="159"/>
        <end position="176"/>
    </location>
</feature>
<proteinExistence type="predicted"/>
<evidence type="ECO:0000256" key="1">
    <source>
        <dbReference type="SAM" id="Phobius"/>
    </source>
</evidence>
<evidence type="ECO:0008006" key="4">
    <source>
        <dbReference type="Google" id="ProtNLM"/>
    </source>
</evidence>
<reference evidence="2 3" key="1">
    <citation type="submission" date="2020-07" db="EMBL/GenBank/DDBJ databases">
        <title>Sequencing the genomes of 1000 actinobacteria strains.</title>
        <authorList>
            <person name="Klenk H.-P."/>
        </authorList>
    </citation>
    <scope>NUCLEOTIDE SEQUENCE [LARGE SCALE GENOMIC DNA]</scope>
    <source>
        <strain evidence="2 3">DSM 103833</strain>
    </source>
</reference>
<feature type="transmembrane region" description="Helical" evidence="1">
    <location>
        <begin position="353"/>
        <end position="373"/>
    </location>
</feature>
<keyword evidence="1" id="KW-1133">Transmembrane helix</keyword>
<dbReference type="RefSeq" id="WP_179667231.1">
    <property type="nucleotide sequence ID" value="NZ_JACCFP010000001.1"/>
</dbReference>
<sequence>MSIAIVFGLVCALLQFLAWQSDGRAADDAEQLIRIRSVESNLLHADALATNAFLVGGLEDPDQREQYDTAINDVFTDITDAAKAQPADREALAALIVEINDYTDAVAQARVNNRQGFPVGAEYLSGASAALRAEAMPILTNLADANTERTEDAMGGQHPIWLLLLGVLALVGLWWLNRQLAQHFRRRINVGFAVAAGIVLVVTLVAVAAAYRGDSQNDSLLSDELDTATRQAIARTAGNDAKALESLRLIKRGSGELYEEPWRTAAAVVVEKAVGSTDEEWTAYADFHEAIVKLDERDRWFSAVIQATARDEDDNETADTSTAAFEAFDNASERVVDTNGTKTSDELRSGRGLALAGSAITLLLGIVAAVAVARGIGARRKEYA</sequence>
<keyword evidence="3" id="KW-1185">Reference proteome</keyword>
<organism evidence="2 3">
    <name type="scientific">Nocardioides thalensis</name>
    <dbReference type="NCBI Taxonomy" id="1914755"/>
    <lineage>
        <taxon>Bacteria</taxon>
        <taxon>Bacillati</taxon>
        <taxon>Actinomycetota</taxon>
        <taxon>Actinomycetes</taxon>
        <taxon>Propionibacteriales</taxon>
        <taxon>Nocardioidaceae</taxon>
        <taxon>Nocardioides</taxon>
    </lineage>
</organism>
<dbReference type="EMBL" id="JACCFP010000001">
    <property type="protein sequence ID" value="NYJ00677.1"/>
    <property type="molecule type" value="Genomic_DNA"/>
</dbReference>
<evidence type="ECO:0000313" key="2">
    <source>
        <dbReference type="EMBL" id="NYJ00677.1"/>
    </source>
</evidence>
<dbReference type="Proteomes" id="UP000530424">
    <property type="component" value="Unassembled WGS sequence"/>
</dbReference>
<comment type="caution">
    <text evidence="2">The sequence shown here is derived from an EMBL/GenBank/DDBJ whole genome shotgun (WGS) entry which is preliminary data.</text>
</comment>
<accession>A0A853C0J9</accession>
<keyword evidence="1" id="KW-0472">Membrane</keyword>
<protein>
    <recommendedName>
        <fullName evidence="4">Chemotaxis methyl-accepting receptor HlyB-like 4HB MCP domain-containing protein</fullName>
    </recommendedName>
</protein>
<gene>
    <name evidence="2" type="ORF">HNR19_001375</name>
</gene>
<name>A0A853C0J9_9ACTN</name>
<keyword evidence="1" id="KW-0812">Transmembrane</keyword>
<feature type="transmembrane region" description="Helical" evidence="1">
    <location>
        <begin position="188"/>
        <end position="211"/>
    </location>
</feature>
<evidence type="ECO:0000313" key="3">
    <source>
        <dbReference type="Proteomes" id="UP000530424"/>
    </source>
</evidence>